<evidence type="ECO:0000256" key="1">
    <source>
        <dbReference type="SAM" id="MobiDB-lite"/>
    </source>
</evidence>
<sequence length="730" mass="78418">MNEPTPYSHRFLACEDAAAHGMRQAAHVLICVAHAVQKPMHYAEELMLRTTVLTRHRFTKADRVEPAAEGAQKEGNMKRAQREPSFWATAHPSDPGGQKRVETSRKRTILCGGALLDGTHFVACPERVRVRCHQGWHSSAALPLAADHTFGRLSGLRALPGQDLLLPACALPLRLAPTLPAQDGSVPNVIQRAIHECLQPAQRELPEPGERITVPAALVQRPRNRVRLPPRAPPEPALLRSAQSRPLLPHGSVTPPDGGHGDMAVAPPSMSTAITMLFANFDVPCVVPIQFHVSKTHIQRHPRSIASRQTLARAPSTRLARAAARALGASLLDFSFAGTANVLTAASPCSTRQRQVRCACGSRKANAAQVFWLFDRGTVGVVDETRGLCMLIQAEAARPGGVPVSLAPSTRDVAAIALTADQEEGSVGPGNEVAWLLLLYTAAPRAQFALRTLASPCVAGSALLLESVMTLLWLNNAGPGPPLLTVAKKVREKKNSPSTRPLSACYCSAAFDFLCRWPQPAAVANARWMCWVIMSQLTPGPAPYVSEVGRLNGPLHVSAAKPAQLLRQMCWSATSTSKLQGRMSGALRSLLMDFLCGVARSSQLTPPWCPPFTSAGAPRRRCGATAGPAQPLQVPAEATNAPTYPEFGRASRCRLIVLGIEVGGRWSAEAANFVRLLVVGSSTSTHCPPSVSCSNHRCRRWAMVGVVAGRCSKVLRRQLAPPANLQYRQS</sequence>
<proteinExistence type="predicted"/>
<name>A0A1Q9EK49_SYMMI</name>
<accession>A0A1Q9EK49</accession>
<keyword evidence="3" id="KW-1185">Reference proteome</keyword>
<dbReference type="OrthoDB" id="427049at2759"/>
<organism evidence="2 3">
    <name type="scientific">Symbiodinium microadriaticum</name>
    <name type="common">Dinoflagellate</name>
    <name type="synonym">Zooxanthella microadriatica</name>
    <dbReference type="NCBI Taxonomy" id="2951"/>
    <lineage>
        <taxon>Eukaryota</taxon>
        <taxon>Sar</taxon>
        <taxon>Alveolata</taxon>
        <taxon>Dinophyceae</taxon>
        <taxon>Suessiales</taxon>
        <taxon>Symbiodiniaceae</taxon>
        <taxon>Symbiodinium</taxon>
    </lineage>
</organism>
<gene>
    <name evidence="2" type="ORF">AK812_SmicGene8765</name>
</gene>
<dbReference type="EMBL" id="LSRX01000131">
    <property type="protein sequence ID" value="OLQ07826.1"/>
    <property type="molecule type" value="Genomic_DNA"/>
</dbReference>
<evidence type="ECO:0000313" key="2">
    <source>
        <dbReference type="EMBL" id="OLQ07826.1"/>
    </source>
</evidence>
<feature type="region of interest" description="Disordered" evidence="1">
    <location>
        <begin position="225"/>
        <end position="261"/>
    </location>
</feature>
<comment type="caution">
    <text evidence="2">The sequence shown here is derived from an EMBL/GenBank/DDBJ whole genome shotgun (WGS) entry which is preliminary data.</text>
</comment>
<evidence type="ECO:0000313" key="3">
    <source>
        <dbReference type="Proteomes" id="UP000186817"/>
    </source>
</evidence>
<reference evidence="2 3" key="1">
    <citation type="submission" date="2016-02" db="EMBL/GenBank/DDBJ databases">
        <title>Genome analysis of coral dinoflagellate symbionts highlights evolutionary adaptations to a symbiotic lifestyle.</title>
        <authorList>
            <person name="Aranda M."/>
            <person name="Li Y."/>
            <person name="Liew Y.J."/>
            <person name="Baumgarten S."/>
            <person name="Simakov O."/>
            <person name="Wilson M."/>
            <person name="Piel J."/>
            <person name="Ashoor H."/>
            <person name="Bougouffa S."/>
            <person name="Bajic V.B."/>
            <person name="Ryu T."/>
            <person name="Ravasi T."/>
            <person name="Bayer T."/>
            <person name="Micklem G."/>
            <person name="Kim H."/>
            <person name="Bhak J."/>
            <person name="Lajeunesse T.C."/>
            <person name="Voolstra C.R."/>
        </authorList>
    </citation>
    <scope>NUCLEOTIDE SEQUENCE [LARGE SCALE GENOMIC DNA]</scope>
    <source>
        <strain evidence="2 3">CCMP2467</strain>
    </source>
</reference>
<dbReference type="Proteomes" id="UP000186817">
    <property type="component" value="Unassembled WGS sequence"/>
</dbReference>
<dbReference type="AlphaFoldDB" id="A0A1Q9EK49"/>
<protein>
    <submittedName>
        <fullName evidence="2">Uncharacterized protein</fullName>
    </submittedName>
</protein>